<evidence type="ECO:0000256" key="1">
    <source>
        <dbReference type="SAM" id="MobiDB-lite"/>
    </source>
</evidence>
<dbReference type="Proteomes" id="UP000828390">
    <property type="component" value="Unassembled WGS sequence"/>
</dbReference>
<dbReference type="EMBL" id="JAIWYP010000001">
    <property type="protein sequence ID" value="KAH3896158.1"/>
    <property type="molecule type" value="Genomic_DNA"/>
</dbReference>
<gene>
    <name evidence="2" type="ORF">DPMN_020331</name>
</gene>
<organism evidence="2 3">
    <name type="scientific">Dreissena polymorpha</name>
    <name type="common">Zebra mussel</name>
    <name type="synonym">Mytilus polymorpha</name>
    <dbReference type="NCBI Taxonomy" id="45954"/>
    <lineage>
        <taxon>Eukaryota</taxon>
        <taxon>Metazoa</taxon>
        <taxon>Spiralia</taxon>
        <taxon>Lophotrochozoa</taxon>
        <taxon>Mollusca</taxon>
        <taxon>Bivalvia</taxon>
        <taxon>Autobranchia</taxon>
        <taxon>Heteroconchia</taxon>
        <taxon>Euheterodonta</taxon>
        <taxon>Imparidentia</taxon>
        <taxon>Neoheterodontei</taxon>
        <taxon>Myida</taxon>
        <taxon>Dreissenoidea</taxon>
        <taxon>Dreissenidae</taxon>
        <taxon>Dreissena</taxon>
    </lineage>
</organism>
<evidence type="ECO:0000313" key="2">
    <source>
        <dbReference type="EMBL" id="KAH3896158.1"/>
    </source>
</evidence>
<proteinExistence type="predicted"/>
<feature type="region of interest" description="Disordered" evidence="1">
    <location>
        <begin position="158"/>
        <end position="182"/>
    </location>
</feature>
<name>A0A9D4SA41_DREPO</name>
<accession>A0A9D4SA41</accession>
<sequence>MEQAEHVYESKPRMTTTLKGTIKAARPFPANVEVTTVANTNRQIDEIPLKESTEKVINISGTHLKAPYPTVLNDSDAVGFSTKSICSLQIDNKHSTDILKYPVRDEAVFRRSTSTTKNIPKPIASGPNTRNKSANYRELRGVGQVAISGTSHITSSATREETNAINSSKHKHSIPDKADTSGSFRTMNIYQEKAHKTTTITNQRIITDTSENAGITLRKECTERI</sequence>
<evidence type="ECO:0000313" key="3">
    <source>
        <dbReference type="Proteomes" id="UP000828390"/>
    </source>
</evidence>
<comment type="caution">
    <text evidence="2">The sequence shown here is derived from an EMBL/GenBank/DDBJ whole genome shotgun (WGS) entry which is preliminary data.</text>
</comment>
<reference evidence="2" key="1">
    <citation type="journal article" date="2019" name="bioRxiv">
        <title>The Genome of the Zebra Mussel, Dreissena polymorpha: A Resource for Invasive Species Research.</title>
        <authorList>
            <person name="McCartney M.A."/>
            <person name="Auch B."/>
            <person name="Kono T."/>
            <person name="Mallez S."/>
            <person name="Zhang Y."/>
            <person name="Obille A."/>
            <person name="Becker A."/>
            <person name="Abrahante J.E."/>
            <person name="Garbe J."/>
            <person name="Badalamenti J.P."/>
            <person name="Herman A."/>
            <person name="Mangelson H."/>
            <person name="Liachko I."/>
            <person name="Sullivan S."/>
            <person name="Sone E.D."/>
            <person name="Koren S."/>
            <person name="Silverstein K.A.T."/>
            <person name="Beckman K.B."/>
            <person name="Gohl D.M."/>
        </authorList>
    </citation>
    <scope>NUCLEOTIDE SEQUENCE</scope>
    <source>
        <strain evidence="2">Duluth1</strain>
        <tissue evidence="2">Whole animal</tissue>
    </source>
</reference>
<dbReference type="AlphaFoldDB" id="A0A9D4SA41"/>
<keyword evidence="3" id="KW-1185">Reference proteome</keyword>
<protein>
    <submittedName>
        <fullName evidence="2">Uncharacterized protein</fullName>
    </submittedName>
</protein>
<feature type="compositionally biased region" description="Polar residues" evidence="1">
    <location>
        <begin position="158"/>
        <end position="167"/>
    </location>
</feature>
<reference evidence="2" key="2">
    <citation type="submission" date="2020-11" db="EMBL/GenBank/DDBJ databases">
        <authorList>
            <person name="McCartney M.A."/>
            <person name="Auch B."/>
            <person name="Kono T."/>
            <person name="Mallez S."/>
            <person name="Becker A."/>
            <person name="Gohl D.M."/>
            <person name="Silverstein K.A.T."/>
            <person name="Koren S."/>
            <person name="Bechman K.B."/>
            <person name="Herman A."/>
            <person name="Abrahante J.E."/>
            <person name="Garbe J."/>
        </authorList>
    </citation>
    <scope>NUCLEOTIDE SEQUENCE</scope>
    <source>
        <strain evidence="2">Duluth1</strain>
        <tissue evidence="2">Whole animal</tissue>
    </source>
</reference>